<dbReference type="InterPro" id="IPR007721">
    <property type="entry name" value="RbsD_FucU"/>
</dbReference>
<dbReference type="SUPFAM" id="SSF102546">
    <property type="entry name" value="RbsD-like"/>
    <property type="match status" value="1"/>
</dbReference>
<keyword evidence="3 6" id="KW-0963">Cytoplasm</keyword>
<feature type="binding site" evidence="6">
    <location>
        <begin position="119"/>
        <end position="121"/>
    </location>
    <ligand>
        <name>substrate</name>
    </ligand>
</feature>
<comment type="similarity">
    <text evidence="6">Belongs to the RbsD / FucU family. RbsD subfamily.</text>
</comment>
<evidence type="ECO:0000313" key="8">
    <source>
        <dbReference type="Proteomes" id="UP000050417"/>
    </source>
</evidence>
<dbReference type="Gene3D" id="3.40.1650.10">
    <property type="entry name" value="RbsD-like domain"/>
    <property type="match status" value="1"/>
</dbReference>
<dbReference type="UniPathway" id="UPA00916">
    <property type="reaction ID" value="UER00888"/>
</dbReference>
<dbReference type="AlphaFoldDB" id="A0A0P6XPV4"/>
<dbReference type="OrthoDB" id="9805009at2"/>
<dbReference type="GO" id="GO:0062193">
    <property type="term" value="F:D-ribose pyranase activity"/>
    <property type="evidence" value="ECO:0007669"/>
    <property type="project" value="UniProtKB-EC"/>
</dbReference>
<dbReference type="Pfam" id="PF05025">
    <property type="entry name" value="RbsD_FucU"/>
    <property type="match status" value="1"/>
</dbReference>
<keyword evidence="5 6" id="KW-0119">Carbohydrate metabolism</keyword>
<feature type="binding site" evidence="6">
    <location>
        <position position="28"/>
    </location>
    <ligand>
        <name>substrate</name>
    </ligand>
</feature>
<evidence type="ECO:0000256" key="2">
    <source>
        <dbReference type="ARBA" id="ARBA00012862"/>
    </source>
</evidence>
<dbReference type="EMBL" id="LGCL01000016">
    <property type="protein sequence ID" value="KPL78726.1"/>
    <property type="molecule type" value="Genomic_DNA"/>
</dbReference>
<evidence type="ECO:0000256" key="6">
    <source>
        <dbReference type="HAMAP-Rule" id="MF_01661"/>
    </source>
</evidence>
<sequence length="132" mass="14287">MKKGMLINAPISALVSEMGHTDTLTICDSGLPTYELRRIDLALRPGVPGFLETVETVLAELQVEKAYLSEDIVQKNPTVLAGLKKLLGDTPIELIPHVDFKEKVKASKGIVRTGECTPFANVILVAGVTFKV</sequence>
<dbReference type="RefSeq" id="WP_075061996.1">
    <property type="nucleotide sequence ID" value="NZ_LGCL01000016.1"/>
</dbReference>
<dbReference type="STRING" id="1134406.ADN00_05650"/>
<name>A0A0P6XPV4_9CHLR</name>
<dbReference type="PANTHER" id="PTHR37831">
    <property type="entry name" value="D-RIBOSE PYRANASE"/>
    <property type="match status" value="1"/>
</dbReference>
<comment type="subunit">
    <text evidence="6">Homodecamer.</text>
</comment>
<evidence type="ECO:0000256" key="1">
    <source>
        <dbReference type="ARBA" id="ARBA00000223"/>
    </source>
</evidence>
<feature type="active site" description="Proton donor" evidence="6">
    <location>
        <position position="20"/>
    </location>
</feature>
<dbReference type="Proteomes" id="UP000050417">
    <property type="component" value="Unassembled WGS sequence"/>
</dbReference>
<dbReference type="GO" id="GO:0019303">
    <property type="term" value="P:D-ribose catabolic process"/>
    <property type="evidence" value="ECO:0007669"/>
    <property type="project" value="UniProtKB-UniRule"/>
</dbReference>
<dbReference type="NCBIfam" id="NF008761">
    <property type="entry name" value="PRK11797.1"/>
    <property type="match status" value="1"/>
</dbReference>
<evidence type="ECO:0000313" key="7">
    <source>
        <dbReference type="EMBL" id="KPL78726.1"/>
    </source>
</evidence>
<dbReference type="InterPro" id="IPR023064">
    <property type="entry name" value="D-ribose_pyranase"/>
</dbReference>
<dbReference type="InterPro" id="IPR023750">
    <property type="entry name" value="RbsD-like_sf"/>
</dbReference>
<evidence type="ECO:0000256" key="4">
    <source>
        <dbReference type="ARBA" id="ARBA00023235"/>
    </source>
</evidence>
<comment type="catalytic activity">
    <reaction evidence="1 6">
        <text>beta-D-ribopyranose = beta-D-ribofuranose</text>
        <dbReference type="Rhea" id="RHEA:25432"/>
        <dbReference type="ChEBI" id="CHEBI:27476"/>
        <dbReference type="ChEBI" id="CHEBI:47002"/>
        <dbReference type="EC" id="5.4.99.62"/>
    </reaction>
</comment>
<evidence type="ECO:0000256" key="5">
    <source>
        <dbReference type="ARBA" id="ARBA00023277"/>
    </source>
</evidence>
<reference evidence="7 8" key="1">
    <citation type="submission" date="2015-07" db="EMBL/GenBank/DDBJ databases">
        <title>Genome sequence of Ornatilinea apprima DSM 23815.</title>
        <authorList>
            <person name="Hemp J."/>
            <person name="Ward L.M."/>
            <person name="Pace L.A."/>
            <person name="Fischer W.W."/>
        </authorList>
    </citation>
    <scope>NUCLEOTIDE SEQUENCE [LARGE SCALE GENOMIC DNA]</scope>
    <source>
        <strain evidence="7 8">P3M-1</strain>
    </source>
</reference>
<protein>
    <recommendedName>
        <fullName evidence="2 6">D-ribose pyranase</fullName>
        <ecNumber evidence="2 6">5.4.99.62</ecNumber>
    </recommendedName>
</protein>
<comment type="pathway">
    <text evidence="6">Carbohydrate metabolism; D-ribose degradation; D-ribose 5-phosphate from beta-D-ribopyranose: step 1/2.</text>
</comment>
<keyword evidence="8" id="KW-1185">Reference proteome</keyword>
<comment type="caution">
    <text evidence="7">The sequence shown here is derived from an EMBL/GenBank/DDBJ whole genome shotgun (WGS) entry which is preliminary data.</text>
</comment>
<evidence type="ECO:0000256" key="3">
    <source>
        <dbReference type="ARBA" id="ARBA00022490"/>
    </source>
</evidence>
<dbReference type="EC" id="5.4.99.62" evidence="2 6"/>
<dbReference type="GO" id="GO:0005829">
    <property type="term" value="C:cytosol"/>
    <property type="evidence" value="ECO:0007669"/>
    <property type="project" value="TreeGrafter"/>
</dbReference>
<accession>A0A0P6XPV4</accession>
<keyword evidence="4 6" id="KW-0413">Isomerase</keyword>
<organism evidence="7 8">
    <name type="scientific">Ornatilinea apprima</name>
    <dbReference type="NCBI Taxonomy" id="1134406"/>
    <lineage>
        <taxon>Bacteria</taxon>
        <taxon>Bacillati</taxon>
        <taxon>Chloroflexota</taxon>
        <taxon>Anaerolineae</taxon>
        <taxon>Anaerolineales</taxon>
        <taxon>Anaerolineaceae</taxon>
        <taxon>Ornatilinea</taxon>
    </lineage>
</organism>
<dbReference type="GO" id="GO:0016872">
    <property type="term" value="F:intramolecular lyase activity"/>
    <property type="evidence" value="ECO:0007669"/>
    <property type="project" value="UniProtKB-UniRule"/>
</dbReference>
<dbReference type="HAMAP" id="MF_01661">
    <property type="entry name" value="D_rib_pyranase"/>
    <property type="match status" value="1"/>
</dbReference>
<comment type="function">
    <text evidence="6">Catalyzes the interconversion of beta-pyran and beta-furan forms of D-ribose.</text>
</comment>
<gene>
    <name evidence="6" type="primary">rbsD</name>
    <name evidence="7" type="ORF">ADN00_05650</name>
</gene>
<comment type="subcellular location">
    <subcellularLocation>
        <location evidence="6">Cytoplasm</location>
    </subcellularLocation>
</comment>
<feature type="binding site" evidence="6">
    <location>
        <position position="97"/>
    </location>
    <ligand>
        <name>substrate</name>
    </ligand>
</feature>
<dbReference type="PANTHER" id="PTHR37831:SF1">
    <property type="entry name" value="D-RIBOSE PYRANASE"/>
    <property type="match status" value="1"/>
</dbReference>
<dbReference type="GO" id="GO:0048029">
    <property type="term" value="F:monosaccharide binding"/>
    <property type="evidence" value="ECO:0007669"/>
    <property type="project" value="InterPro"/>
</dbReference>
<proteinExistence type="inferred from homology"/>